<gene>
    <name evidence="2" type="ORF">MYCIT1_LOCUS11853</name>
</gene>
<dbReference type="AlphaFoldDB" id="A0AAD2H369"/>
<evidence type="ECO:0000313" key="2">
    <source>
        <dbReference type="EMBL" id="CAK5268573.1"/>
    </source>
</evidence>
<keyword evidence="3" id="KW-1185">Reference proteome</keyword>
<feature type="non-terminal residue" evidence="2">
    <location>
        <position position="1"/>
    </location>
</feature>
<protein>
    <submittedName>
        <fullName evidence="2">Uncharacterized protein</fullName>
    </submittedName>
</protein>
<feature type="region of interest" description="Disordered" evidence="1">
    <location>
        <begin position="69"/>
        <end position="100"/>
    </location>
</feature>
<sequence>RLLPVHRIAPPISHLKLYSEICSIQIRASTSPRYRNTTIRLCSYPSCIFARDVYIQGLLLRRKRRHPARFDDQGDHPLESLQLPARYTGDPGPGPGLRVW</sequence>
<feature type="compositionally biased region" description="Basic and acidic residues" evidence="1">
    <location>
        <begin position="69"/>
        <end position="78"/>
    </location>
</feature>
<organism evidence="2 3">
    <name type="scientific">Mycena citricolor</name>
    <dbReference type="NCBI Taxonomy" id="2018698"/>
    <lineage>
        <taxon>Eukaryota</taxon>
        <taxon>Fungi</taxon>
        <taxon>Dikarya</taxon>
        <taxon>Basidiomycota</taxon>
        <taxon>Agaricomycotina</taxon>
        <taxon>Agaricomycetes</taxon>
        <taxon>Agaricomycetidae</taxon>
        <taxon>Agaricales</taxon>
        <taxon>Marasmiineae</taxon>
        <taxon>Mycenaceae</taxon>
        <taxon>Mycena</taxon>
    </lineage>
</organism>
<dbReference type="Proteomes" id="UP001295794">
    <property type="component" value="Unassembled WGS sequence"/>
</dbReference>
<comment type="caution">
    <text evidence="2">The sequence shown here is derived from an EMBL/GenBank/DDBJ whole genome shotgun (WGS) entry which is preliminary data.</text>
</comment>
<evidence type="ECO:0000313" key="3">
    <source>
        <dbReference type="Proteomes" id="UP001295794"/>
    </source>
</evidence>
<proteinExistence type="predicted"/>
<accession>A0AAD2H369</accession>
<reference evidence="2" key="1">
    <citation type="submission" date="2023-11" db="EMBL/GenBank/DDBJ databases">
        <authorList>
            <person name="De Vega J J."/>
            <person name="De Vega J J."/>
        </authorList>
    </citation>
    <scope>NUCLEOTIDE SEQUENCE</scope>
</reference>
<dbReference type="EMBL" id="CAVNYO010000138">
    <property type="protein sequence ID" value="CAK5268573.1"/>
    <property type="molecule type" value="Genomic_DNA"/>
</dbReference>
<evidence type="ECO:0000256" key="1">
    <source>
        <dbReference type="SAM" id="MobiDB-lite"/>
    </source>
</evidence>
<name>A0AAD2H369_9AGAR</name>